<keyword evidence="2" id="KW-0479">Metal-binding</keyword>
<dbReference type="GO" id="GO:0005524">
    <property type="term" value="F:ATP binding"/>
    <property type="evidence" value="ECO:0007669"/>
    <property type="project" value="UniProtKB-KW"/>
</dbReference>
<keyword evidence="3" id="KW-0547">Nucleotide-binding</keyword>
<name>X0VZS2_9ZZZZ</name>
<dbReference type="EMBL" id="BARS01031299">
    <property type="protein sequence ID" value="GAG16597.1"/>
    <property type="molecule type" value="Genomic_DNA"/>
</dbReference>
<dbReference type="PANTHER" id="PTHR11405">
    <property type="entry name" value="CARBAMOYLTRANSFERASE FAMILY MEMBER"/>
    <property type="match status" value="1"/>
</dbReference>
<keyword evidence="1" id="KW-0436">Ligase</keyword>
<dbReference type="Gene3D" id="3.40.50.20">
    <property type="match status" value="1"/>
</dbReference>
<accession>X0VZS2</accession>
<evidence type="ECO:0000259" key="6">
    <source>
        <dbReference type="Pfam" id="PF25596"/>
    </source>
</evidence>
<dbReference type="GO" id="GO:0004087">
    <property type="term" value="F:carbamoyl-phosphate synthase (ammonia) activity"/>
    <property type="evidence" value="ECO:0007669"/>
    <property type="project" value="UniProtKB-EC"/>
</dbReference>
<dbReference type="GO" id="GO:0004088">
    <property type="term" value="F:carbamoyl-phosphate synthase (glutamine-hydrolyzing) activity"/>
    <property type="evidence" value="ECO:0007669"/>
    <property type="project" value="TreeGrafter"/>
</dbReference>
<dbReference type="InterPro" id="IPR058047">
    <property type="entry name" value="CPSase_preATP-grasp"/>
</dbReference>
<dbReference type="PANTHER" id="PTHR11405:SF53">
    <property type="entry name" value="CARBAMOYL-PHOSPHATE SYNTHASE [AMMONIA], MITOCHONDRIAL"/>
    <property type="match status" value="1"/>
</dbReference>
<evidence type="ECO:0000256" key="5">
    <source>
        <dbReference type="ARBA" id="ARBA00047359"/>
    </source>
</evidence>
<dbReference type="GO" id="GO:0006541">
    <property type="term" value="P:glutamine metabolic process"/>
    <property type="evidence" value="ECO:0007669"/>
    <property type="project" value="TreeGrafter"/>
</dbReference>
<evidence type="ECO:0000256" key="4">
    <source>
        <dbReference type="ARBA" id="ARBA00022840"/>
    </source>
</evidence>
<comment type="caution">
    <text evidence="7">The sequence shown here is derived from an EMBL/GenBank/DDBJ whole genome shotgun (WGS) entry which is preliminary data.</text>
</comment>
<dbReference type="SUPFAM" id="SSF52440">
    <property type="entry name" value="PreATP-grasp domain"/>
    <property type="match status" value="1"/>
</dbReference>
<feature type="domain" description="Carbamoyl phosphate synthase preATP-grasp" evidence="6">
    <location>
        <begin position="6"/>
        <end position="59"/>
    </location>
</feature>
<evidence type="ECO:0000256" key="1">
    <source>
        <dbReference type="ARBA" id="ARBA00022598"/>
    </source>
</evidence>
<dbReference type="GO" id="GO:0005737">
    <property type="term" value="C:cytoplasm"/>
    <property type="evidence" value="ECO:0007669"/>
    <property type="project" value="TreeGrafter"/>
</dbReference>
<comment type="catalytic activity">
    <reaction evidence="5">
        <text>hydrogencarbonate + NH4(+) + 2 ATP = carbamoyl phosphate + 2 ADP + phosphate + 2 H(+)</text>
        <dbReference type="Rhea" id="RHEA:18029"/>
        <dbReference type="ChEBI" id="CHEBI:15378"/>
        <dbReference type="ChEBI" id="CHEBI:17544"/>
        <dbReference type="ChEBI" id="CHEBI:28938"/>
        <dbReference type="ChEBI" id="CHEBI:30616"/>
        <dbReference type="ChEBI" id="CHEBI:43474"/>
        <dbReference type="ChEBI" id="CHEBI:58228"/>
        <dbReference type="ChEBI" id="CHEBI:456216"/>
        <dbReference type="EC" id="6.3.4.16"/>
    </reaction>
</comment>
<dbReference type="InterPro" id="IPR016185">
    <property type="entry name" value="PreATP-grasp_dom_sf"/>
</dbReference>
<dbReference type="FunFam" id="3.40.50.20:FF:000001">
    <property type="entry name" value="Carbamoyl-phosphate synthase large chain"/>
    <property type="match status" value="1"/>
</dbReference>
<dbReference type="Pfam" id="PF25596">
    <property type="entry name" value="CPSase_L_D1"/>
    <property type="match status" value="1"/>
</dbReference>
<dbReference type="AlphaFoldDB" id="X0VZS2"/>
<protein>
    <recommendedName>
        <fullName evidence="6">Carbamoyl phosphate synthase preATP-grasp domain-containing protein</fullName>
    </recommendedName>
</protein>
<keyword evidence="4" id="KW-0067">ATP-binding</keyword>
<reference evidence="7" key="1">
    <citation type="journal article" date="2014" name="Front. Microbiol.">
        <title>High frequency of phylogenetically diverse reductive dehalogenase-homologous genes in deep subseafloor sedimentary metagenomes.</title>
        <authorList>
            <person name="Kawai M."/>
            <person name="Futagami T."/>
            <person name="Toyoda A."/>
            <person name="Takaki Y."/>
            <person name="Nishi S."/>
            <person name="Hori S."/>
            <person name="Arai W."/>
            <person name="Tsubouchi T."/>
            <person name="Morono Y."/>
            <person name="Uchiyama I."/>
            <person name="Ito T."/>
            <person name="Fujiyama A."/>
            <person name="Inagaki F."/>
            <person name="Takami H."/>
        </authorList>
    </citation>
    <scope>NUCLEOTIDE SEQUENCE</scope>
    <source>
        <strain evidence="7">Expedition CK06-06</strain>
    </source>
</reference>
<proteinExistence type="predicted"/>
<sequence>MYKIIKVLFIGSGPLVIGQTAEFDRAGTQACKALREEGVNSVLVHSNPATIMIDVSIAEISIDYSKGCVGGLA</sequence>
<evidence type="ECO:0000256" key="3">
    <source>
        <dbReference type="ARBA" id="ARBA00022741"/>
    </source>
</evidence>
<evidence type="ECO:0000256" key="2">
    <source>
        <dbReference type="ARBA" id="ARBA00022723"/>
    </source>
</evidence>
<gene>
    <name evidence="7" type="ORF">S01H1_48729</name>
</gene>
<organism evidence="7">
    <name type="scientific">marine sediment metagenome</name>
    <dbReference type="NCBI Taxonomy" id="412755"/>
    <lineage>
        <taxon>unclassified sequences</taxon>
        <taxon>metagenomes</taxon>
        <taxon>ecological metagenomes</taxon>
    </lineage>
</organism>
<dbReference type="GO" id="GO:0046872">
    <property type="term" value="F:metal ion binding"/>
    <property type="evidence" value="ECO:0007669"/>
    <property type="project" value="UniProtKB-KW"/>
</dbReference>
<evidence type="ECO:0000313" key="7">
    <source>
        <dbReference type="EMBL" id="GAG16597.1"/>
    </source>
</evidence>